<dbReference type="AlphaFoldDB" id="A0A376ETA7"/>
<reference evidence="2" key="2">
    <citation type="submission" date="2018-11" db="EMBL/GenBank/DDBJ databases">
        <title>Proposal to divide the Flavobacteriaceae and reorganize its genera based on Amino Acid Identity values calculated from whole genome sequences.</title>
        <authorList>
            <person name="Nicholson A.C."/>
            <person name="Gulvik C.A."/>
            <person name="Whitney A.M."/>
            <person name="Humrighouse B.W."/>
            <person name="Bell M."/>
            <person name="Holmes B."/>
            <person name="Steigerwalt A."/>
            <person name="Villarma A."/>
            <person name="Sheth M."/>
            <person name="Batra D."/>
            <person name="Pryor J."/>
            <person name="Bernardet J.-F."/>
            <person name="Hugo C."/>
            <person name="Kampfer P."/>
            <person name="Newman J."/>
            <person name="Mcquiston J.R."/>
        </authorList>
    </citation>
    <scope>NUCLEOTIDE SEQUENCE [LARGE SCALE GENOMIC DNA]</scope>
    <source>
        <strain evidence="2">G0188</strain>
    </source>
</reference>
<feature type="transmembrane region" description="Helical" evidence="1">
    <location>
        <begin position="133"/>
        <end position="151"/>
    </location>
</feature>
<feature type="transmembrane region" description="Helical" evidence="1">
    <location>
        <begin position="608"/>
        <end position="632"/>
    </location>
</feature>
<dbReference type="PANTHER" id="PTHR32063:SF19">
    <property type="entry name" value="CATION EFFLUX SYSTEM PROTEIN CUSA"/>
    <property type="match status" value="1"/>
</dbReference>
<feature type="transmembrane region" description="Helical" evidence="1">
    <location>
        <begin position="42"/>
        <end position="60"/>
    </location>
</feature>
<dbReference type="Gene3D" id="3.30.70.1430">
    <property type="entry name" value="Multidrug efflux transporter AcrB pore domain"/>
    <property type="match status" value="1"/>
</dbReference>
<dbReference type="SUPFAM" id="SSF82714">
    <property type="entry name" value="Multidrug efflux transporter AcrB TolC docking domain, DN and DC subdomains"/>
    <property type="match status" value="1"/>
</dbReference>
<keyword evidence="1" id="KW-0812">Transmembrane</keyword>
<dbReference type="PRINTS" id="PR00702">
    <property type="entry name" value="ACRIFLAVINRP"/>
</dbReference>
<dbReference type="SUPFAM" id="SSF82866">
    <property type="entry name" value="Multidrug efflux transporter AcrB transmembrane domain"/>
    <property type="match status" value="2"/>
</dbReference>
<keyword evidence="1" id="KW-1133">Transmembrane helix</keyword>
<reference evidence="5" key="3">
    <citation type="submission" date="2018-11" db="EMBL/GenBank/DDBJ databases">
        <title>Proposal to divide the Flavobacteriaceae and reorganize its genera based on Amino Acid Identity values calculated from whole genome sequences.</title>
        <authorList>
            <person name="Nicholson A.C."/>
            <person name="Gulvik C.A."/>
            <person name="Whitney A.M."/>
            <person name="Humrighouse B.W."/>
            <person name="Bell M."/>
            <person name="Holmes B."/>
            <person name="Steigerwalt A.G."/>
            <person name="Villarma A."/>
            <person name="Sheth M."/>
            <person name="Batra D."/>
            <person name="Pryor J."/>
            <person name="Bernardet J.-F."/>
            <person name="Hugo C."/>
            <person name="Kampfer P."/>
            <person name="Newman J."/>
            <person name="McQuiston J.R."/>
        </authorList>
    </citation>
    <scope>NUCLEOTIDE SEQUENCE [LARGE SCALE GENOMIC DNA]</scope>
    <source>
        <strain evidence="5">G0188</strain>
    </source>
</reference>
<dbReference type="EMBL" id="CP033920">
    <property type="protein sequence ID" value="AZA48010.1"/>
    <property type="molecule type" value="Genomic_DNA"/>
</dbReference>
<dbReference type="GO" id="GO:0042910">
    <property type="term" value="F:xenobiotic transmembrane transporter activity"/>
    <property type="evidence" value="ECO:0007669"/>
    <property type="project" value="TreeGrafter"/>
</dbReference>
<feature type="transmembrane region" description="Helical" evidence="1">
    <location>
        <begin position="518"/>
        <end position="542"/>
    </location>
</feature>
<dbReference type="Pfam" id="PF00873">
    <property type="entry name" value="ACR_tran"/>
    <property type="match status" value="1"/>
</dbReference>
<dbReference type="PANTHER" id="PTHR32063">
    <property type="match status" value="1"/>
</dbReference>
<dbReference type="Proteomes" id="UP000273270">
    <property type="component" value="Chromosome"/>
</dbReference>
<evidence type="ECO:0000313" key="5">
    <source>
        <dbReference type="Proteomes" id="UP000273270"/>
    </source>
</evidence>
<keyword evidence="5" id="KW-1185">Reference proteome</keyword>
<dbReference type="EMBL" id="UFVQ01000003">
    <property type="protein sequence ID" value="STD13383.1"/>
    <property type="molecule type" value="Genomic_DNA"/>
</dbReference>
<feature type="transmembrane region" description="Helical" evidence="1">
    <location>
        <begin position="492"/>
        <end position="512"/>
    </location>
</feature>
<feature type="transmembrane region" description="Helical" evidence="1">
    <location>
        <begin position="468"/>
        <end position="485"/>
    </location>
</feature>
<proteinExistence type="predicted"/>
<evidence type="ECO:0000313" key="4">
    <source>
        <dbReference type="Proteomes" id="UP000255224"/>
    </source>
</evidence>
<accession>A0A3G6NNI4</accession>
<dbReference type="KEGG" id="ccau:EG346_07310"/>
<dbReference type="Proteomes" id="UP000255224">
    <property type="component" value="Unassembled WGS sequence"/>
</dbReference>
<dbReference type="GO" id="GO:0005886">
    <property type="term" value="C:plasma membrane"/>
    <property type="evidence" value="ECO:0007669"/>
    <property type="project" value="TreeGrafter"/>
</dbReference>
<protein>
    <submittedName>
        <fullName evidence="3">Cation efflux system protein CusA</fullName>
    </submittedName>
    <submittedName>
        <fullName evidence="2">Efflux RND transporter permease subunit</fullName>
    </submittedName>
</protein>
<accession>A0A376ETA7</accession>
<dbReference type="Gene3D" id="3.30.70.1440">
    <property type="entry name" value="Multidrug efflux transporter AcrB pore domain"/>
    <property type="match status" value="1"/>
</dbReference>
<dbReference type="Gene3D" id="1.20.1640.10">
    <property type="entry name" value="Multidrug efflux transporter AcrB transmembrane domain"/>
    <property type="match status" value="2"/>
</dbReference>
<dbReference type="OrthoDB" id="9758757at2"/>
<dbReference type="InterPro" id="IPR001036">
    <property type="entry name" value="Acrflvin-R"/>
</dbReference>
<evidence type="ECO:0000313" key="3">
    <source>
        <dbReference type="EMBL" id="STD13383.1"/>
    </source>
</evidence>
<gene>
    <name evidence="3" type="primary">cusA_1</name>
    <name evidence="2" type="ORF">EG346_07310</name>
    <name evidence="3" type="ORF">NCTC13533_05408</name>
</gene>
<dbReference type="Gene3D" id="3.30.2090.10">
    <property type="entry name" value="Multidrug efflux transporter AcrB TolC docking domain, DN and DC subdomains"/>
    <property type="match status" value="1"/>
</dbReference>
<feature type="transmembrane region" description="Helical" evidence="1">
    <location>
        <begin position="72"/>
        <end position="97"/>
    </location>
</feature>
<sequence length="652" mass="73110">MKTNWFKNIFRKKDKEKDSYVKIPEDIRLKIIEKSSLQVSRGVFFSTVIIVVSFLPVFMLTGQEGKLFHPLAYTKTFILIVDAILVLTLAPVLISFFMKGKFKDDNKNPINRGLERIYEPLIRWCMKWKKTTLGINILALLISIPMIMNLGREFMPPLDEGSLLFMPVTLPDISNSEAKRLLQVQDKIIKGIPEVDHVLGKAGRANTATDNSPISMIETIILLKPQSEWREGKTKDDLINELNAKLQIPGVTNGWTMPISNRINMLSTGIRTDVGVKVYGQNLDSIAVLSEKIKKELTGIEGIKDMYVEPITGGKYVDIEVKSEEIGRYGLSVDDVNAVVESALGGMKLTTTVEGRQRFSVNARYGQDFRNNLESLRRLPMQTMEFGSIPLSAVADIRLTEGPPMINSENAMLRGTVLFNVRDRDLGSTVKEAQAKLNNMVNKMPKGYFVEWSGQYENLIRGEQTLKMIMPLVLIVIFLSMYFAFNSYREAFFNLISIPFALIGGVFMISLWGVNLSVAVAVGFIALFGLAVETGIVMVIYLNDAMVQLIAKNGNSRETITNEELREYVIHGAAKRLRPKIMTVCVTLFGLVPILWSHGVGSDMMKPIVLPMVGGVFTSAIHILLVTPIIFYMQKEWELNKLGKIDVLDAAH</sequence>
<name>A0A376ETA7_CHRCU</name>
<evidence type="ECO:0000256" key="1">
    <source>
        <dbReference type="SAM" id="Phobius"/>
    </source>
</evidence>
<feature type="transmembrane region" description="Helical" evidence="1">
    <location>
        <begin position="581"/>
        <end position="596"/>
    </location>
</feature>
<organism evidence="3 4">
    <name type="scientific">Chryseobacterium carnipullorum</name>
    <dbReference type="NCBI Taxonomy" id="1124835"/>
    <lineage>
        <taxon>Bacteria</taxon>
        <taxon>Pseudomonadati</taxon>
        <taxon>Bacteroidota</taxon>
        <taxon>Flavobacteriia</taxon>
        <taxon>Flavobacteriales</taxon>
        <taxon>Weeksellaceae</taxon>
        <taxon>Chryseobacterium group</taxon>
        <taxon>Chryseobacterium</taxon>
    </lineage>
</organism>
<reference evidence="3 4" key="1">
    <citation type="submission" date="2018-06" db="EMBL/GenBank/DDBJ databases">
        <authorList>
            <consortium name="Pathogen Informatics"/>
            <person name="Doyle S."/>
        </authorList>
    </citation>
    <scope>NUCLEOTIDE SEQUENCE [LARGE SCALE GENOMIC DNA]</scope>
    <source>
        <strain evidence="3 4">NCTC13533</strain>
    </source>
</reference>
<dbReference type="InterPro" id="IPR027463">
    <property type="entry name" value="AcrB_DN_DC_subdom"/>
</dbReference>
<dbReference type="RefSeq" id="WP_078677236.1">
    <property type="nucleotide sequence ID" value="NZ_CP033920.1"/>
</dbReference>
<evidence type="ECO:0000313" key="2">
    <source>
        <dbReference type="EMBL" id="AZA48010.1"/>
    </source>
</evidence>
<keyword evidence="1" id="KW-0472">Membrane</keyword>